<reference evidence="10" key="1">
    <citation type="journal article" date="2019" name="Int. J. Syst. Evol. Microbiol.">
        <title>The Global Catalogue of Microorganisms (GCM) 10K type strain sequencing project: providing services to taxonomists for standard genome sequencing and annotation.</title>
        <authorList>
            <consortium name="The Broad Institute Genomics Platform"/>
            <consortium name="The Broad Institute Genome Sequencing Center for Infectious Disease"/>
            <person name="Wu L."/>
            <person name="Ma J."/>
        </authorList>
    </citation>
    <scope>NUCLEOTIDE SEQUENCE [LARGE SCALE GENOMIC DNA]</scope>
    <source>
        <strain evidence="10">JCM 18542</strain>
    </source>
</reference>
<dbReference type="Proteomes" id="UP001500839">
    <property type="component" value="Unassembled WGS sequence"/>
</dbReference>
<dbReference type="Pfam" id="PF04138">
    <property type="entry name" value="GtrA_DPMS_TM"/>
    <property type="match status" value="1"/>
</dbReference>
<comment type="caution">
    <text evidence="9">The sequence shown here is derived from an EMBL/GenBank/DDBJ whole genome shotgun (WGS) entry which is preliminary data.</text>
</comment>
<name>A0ABP9CAN9_9ACTN</name>
<dbReference type="EMBL" id="BAABKQ010000001">
    <property type="protein sequence ID" value="GAA4805356.1"/>
    <property type="molecule type" value="Genomic_DNA"/>
</dbReference>
<keyword evidence="10" id="KW-1185">Reference proteome</keyword>
<protein>
    <submittedName>
        <fullName evidence="9">GtrA family protein</fullName>
    </submittedName>
</protein>
<keyword evidence="3 7" id="KW-0812">Transmembrane</keyword>
<keyword evidence="4 7" id="KW-1133">Transmembrane helix</keyword>
<organism evidence="9 10">
    <name type="scientific">Tomitella cavernea</name>
    <dbReference type="NCBI Taxonomy" id="1387982"/>
    <lineage>
        <taxon>Bacteria</taxon>
        <taxon>Bacillati</taxon>
        <taxon>Actinomycetota</taxon>
        <taxon>Actinomycetes</taxon>
        <taxon>Mycobacteriales</taxon>
        <taxon>Tomitella</taxon>
    </lineage>
</organism>
<evidence type="ECO:0000256" key="1">
    <source>
        <dbReference type="ARBA" id="ARBA00004141"/>
    </source>
</evidence>
<dbReference type="PANTHER" id="PTHR38459">
    <property type="entry name" value="PROPHAGE BACTOPRENOL-LINKED GLUCOSE TRANSLOCASE HOMOLOG"/>
    <property type="match status" value="1"/>
</dbReference>
<sequence length="171" mass="18346">MAGRAAAATLSHVSETNPSARDPHAHEYPMPAEIPVTDNVGATDLGLKTQIVRFIITGALSGIVDFGLTVLLMRLGMGHTPAKAVGFICGTTTAYLINRRWTFQAPPSTARFIAVAVLYAVTFVVQVGLFDVMFTALPEGILYTFIAYCVAQGTATVINFVVQRVVIFNIK</sequence>
<evidence type="ECO:0000313" key="9">
    <source>
        <dbReference type="EMBL" id="GAA4805356.1"/>
    </source>
</evidence>
<feature type="region of interest" description="Disordered" evidence="6">
    <location>
        <begin position="1"/>
        <end position="26"/>
    </location>
</feature>
<evidence type="ECO:0000256" key="2">
    <source>
        <dbReference type="ARBA" id="ARBA00009399"/>
    </source>
</evidence>
<keyword evidence="5 7" id="KW-0472">Membrane</keyword>
<evidence type="ECO:0000313" key="10">
    <source>
        <dbReference type="Proteomes" id="UP001500839"/>
    </source>
</evidence>
<feature type="domain" description="GtrA/DPMS transmembrane" evidence="8">
    <location>
        <begin position="53"/>
        <end position="168"/>
    </location>
</feature>
<dbReference type="InterPro" id="IPR051401">
    <property type="entry name" value="GtrA_CellWall_Glycosyl"/>
</dbReference>
<feature type="transmembrane region" description="Helical" evidence="7">
    <location>
        <begin position="141"/>
        <end position="162"/>
    </location>
</feature>
<evidence type="ECO:0000256" key="3">
    <source>
        <dbReference type="ARBA" id="ARBA00022692"/>
    </source>
</evidence>
<evidence type="ECO:0000259" key="8">
    <source>
        <dbReference type="Pfam" id="PF04138"/>
    </source>
</evidence>
<dbReference type="InterPro" id="IPR007267">
    <property type="entry name" value="GtrA_DPMS_TM"/>
</dbReference>
<comment type="subcellular location">
    <subcellularLocation>
        <location evidence="1">Membrane</location>
        <topology evidence="1">Multi-pass membrane protein</topology>
    </subcellularLocation>
</comment>
<evidence type="ECO:0000256" key="4">
    <source>
        <dbReference type="ARBA" id="ARBA00022989"/>
    </source>
</evidence>
<dbReference type="PANTHER" id="PTHR38459:SF6">
    <property type="entry name" value="ARABINOGALACTAN BIOSYNTHESIS RECRUITING PROTEIN RV3789"/>
    <property type="match status" value="1"/>
</dbReference>
<evidence type="ECO:0000256" key="6">
    <source>
        <dbReference type="SAM" id="MobiDB-lite"/>
    </source>
</evidence>
<feature type="transmembrane region" description="Helical" evidence="7">
    <location>
        <begin position="110"/>
        <end position="129"/>
    </location>
</feature>
<evidence type="ECO:0000256" key="5">
    <source>
        <dbReference type="ARBA" id="ARBA00023136"/>
    </source>
</evidence>
<feature type="transmembrane region" description="Helical" evidence="7">
    <location>
        <begin position="54"/>
        <end position="75"/>
    </location>
</feature>
<gene>
    <name evidence="9" type="ORF">GCM10023353_05180</name>
</gene>
<accession>A0ABP9CAN9</accession>
<proteinExistence type="inferred from homology"/>
<feature type="transmembrane region" description="Helical" evidence="7">
    <location>
        <begin position="81"/>
        <end position="98"/>
    </location>
</feature>
<evidence type="ECO:0000256" key="7">
    <source>
        <dbReference type="SAM" id="Phobius"/>
    </source>
</evidence>
<comment type="similarity">
    <text evidence="2">Belongs to the GtrA family.</text>
</comment>